<evidence type="ECO:0000256" key="1">
    <source>
        <dbReference type="ARBA" id="ARBA00010936"/>
    </source>
</evidence>
<keyword evidence="2 7" id="KW-0963">Cytoplasm</keyword>
<dbReference type="InterPro" id="IPR002915">
    <property type="entry name" value="DeoC/FbaB/LacD_aldolase"/>
</dbReference>
<dbReference type="PIRSF" id="PIRSF001357">
    <property type="entry name" value="DeoC"/>
    <property type="match status" value="1"/>
</dbReference>
<gene>
    <name evidence="7 8" type="primary">deoC</name>
    <name evidence="8" type="ORF">DRP53_02665</name>
</gene>
<evidence type="ECO:0000313" key="9">
    <source>
        <dbReference type="Proteomes" id="UP000268469"/>
    </source>
</evidence>
<evidence type="ECO:0000256" key="6">
    <source>
        <dbReference type="ARBA" id="ARBA00056337"/>
    </source>
</evidence>
<dbReference type="Proteomes" id="UP000268469">
    <property type="component" value="Unassembled WGS sequence"/>
</dbReference>
<feature type="active site" description="Proton donor/acceptor" evidence="7">
    <location>
        <position position="105"/>
    </location>
</feature>
<dbReference type="CDD" id="cd00959">
    <property type="entry name" value="DeoC"/>
    <property type="match status" value="1"/>
</dbReference>
<comment type="catalytic activity">
    <reaction evidence="5 7">
        <text>2-deoxy-D-ribose 5-phosphate = D-glyceraldehyde 3-phosphate + acetaldehyde</text>
        <dbReference type="Rhea" id="RHEA:12821"/>
        <dbReference type="ChEBI" id="CHEBI:15343"/>
        <dbReference type="ChEBI" id="CHEBI:59776"/>
        <dbReference type="ChEBI" id="CHEBI:62877"/>
        <dbReference type="EC" id="4.1.2.4"/>
    </reaction>
</comment>
<keyword evidence="3 7" id="KW-0456">Lyase</keyword>
<feature type="active site" description="Proton donor/acceptor" evidence="7">
    <location>
        <position position="195"/>
    </location>
</feature>
<comment type="function">
    <text evidence="6 7">Catalyzes a reversible aldol reaction between acetaldehyde and D-glyceraldehyde 3-phosphate to generate 2-deoxy-D-ribose 5-phosphate.</text>
</comment>
<dbReference type="InterPro" id="IPR028581">
    <property type="entry name" value="DeoC_typeI"/>
</dbReference>
<dbReference type="UniPathway" id="UPA00002">
    <property type="reaction ID" value="UER00468"/>
</dbReference>
<dbReference type="SUPFAM" id="SSF51569">
    <property type="entry name" value="Aldolase"/>
    <property type="match status" value="1"/>
</dbReference>
<proteinExistence type="inferred from homology"/>
<evidence type="ECO:0000256" key="2">
    <source>
        <dbReference type="ARBA" id="ARBA00022490"/>
    </source>
</evidence>
<protein>
    <recommendedName>
        <fullName evidence="7">Deoxyribose-phosphate aldolase</fullName>
        <shortName evidence="7">DERA</shortName>
        <ecNumber evidence="7">4.1.2.4</ecNumber>
    </recommendedName>
    <alternativeName>
        <fullName evidence="7">2-deoxy-D-ribose 5-phosphate aldolase</fullName>
    </alternativeName>
    <alternativeName>
        <fullName evidence="7">Phosphodeoxyriboaldolase</fullName>
        <shortName evidence="7">Deoxyriboaldolase</shortName>
    </alternativeName>
</protein>
<dbReference type="Gene3D" id="3.20.20.70">
    <property type="entry name" value="Aldolase class I"/>
    <property type="match status" value="1"/>
</dbReference>
<dbReference type="FunFam" id="3.20.20.70:FF:000044">
    <property type="entry name" value="Deoxyribose-phosphate aldolase"/>
    <property type="match status" value="1"/>
</dbReference>
<reference evidence="8 9" key="1">
    <citation type="submission" date="2018-06" db="EMBL/GenBank/DDBJ databases">
        <title>Extensive metabolic versatility and redundancy in microbially diverse, dynamic hydrothermal sediments.</title>
        <authorList>
            <person name="Dombrowski N."/>
            <person name="Teske A."/>
            <person name="Baker B.J."/>
        </authorList>
    </citation>
    <scope>NUCLEOTIDE SEQUENCE [LARGE SCALE GENOMIC DNA]</scope>
    <source>
        <strain evidence="8">B36_G15</strain>
    </source>
</reference>
<dbReference type="HAMAP" id="MF_00114">
    <property type="entry name" value="DeoC_type1"/>
    <property type="match status" value="1"/>
</dbReference>
<evidence type="ECO:0000313" key="8">
    <source>
        <dbReference type="EMBL" id="RKX71141.1"/>
    </source>
</evidence>
<evidence type="ECO:0000256" key="4">
    <source>
        <dbReference type="ARBA" id="ARBA00023270"/>
    </source>
</evidence>
<comment type="pathway">
    <text evidence="7">Carbohydrate degradation; 2-deoxy-D-ribose 1-phosphate degradation; D-glyceraldehyde 3-phosphate and acetaldehyde from 2-deoxy-alpha-D-ribose 1-phosphate: step 2/2.</text>
</comment>
<evidence type="ECO:0000256" key="7">
    <source>
        <dbReference type="HAMAP-Rule" id="MF_00114"/>
    </source>
</evidence>
<dbReference type="GO" id="GO:0006018">
    <property type="term" value="P:2-deoxyribose 1-phosphate catabolic process"/>
    <property type="evidence" value="ECO:0007669"/>
    <property type="project" value="UniProtKB-UniRule"/>
</dbReference>
<evidence type="ECO:0000256" key="3">
    <source>
        <dbReference type="ARBA" id="ARBA00023239"/>
    </source>
</evidence>
<dbReference type="AlphaFoldDB" id="A0A660SMA2"/>
<feature type="active site" description="Schiff-base intermediate with acetaldehyde" evidence="7">
    <location>
        <position position="167"/>
    </location>
</feature>
<dbReference type="InterPro" id="IPR011343">
    <property type="entry name" value="DeoC"/>
</dbReference>
<dbReference type="GO" id="GO:0009264">
    <property type="term" value="P:deoxyribonucleotide catabolic process"/>
    <property type="evidence" value="ECO:0007669"/>
    <property type="project" value="UniProtKB-UniRule"/>
</dbReference>
<accession>A0A660SMA2</accession>
<comment type="caution">
    <text evidence="8">The sequence shown here is derived from an EMBL/GenBank/DDBJ whole genome shotgun (WGS) entry which is preliminary data.</text>
</comment>
<comment type="subcellular location">
    <subcellularLocation>
        <location evidence="7">Cytoplasm</location>
    </subcellularLocation>
</comment>
<sequence>METVPVPKREGVAGLKSFSRINGLIEHTILKPDTTTDDIKRYCDETDHYGFHGVCVPPCYVRLAKRLIRKGKVISVAGFPLGLEKTEAKVFQIESLAKDGVDEIDVVFNIGFIRERRFEKLEDEIRELIKVKGDRPLKVIIETPLLSEELIRRVSKLLMDHGVDFIKTGTGFHGSVKIKDVRIIAQVTKGKVGIKAAGGIRTYEQAKKLIQAGATRIGTSTGKAIVNAGQSSS</sequence>
<organism evidence="8 9">
    <name type="scientific">candidate division WOR-3 bacterium</name>
    <dbReference type="NCBI Taxonomy" id="2052148"/>
    <lineage>
        <taxon>Bacteria</taxon>
        <taxon>Bacteria division WOR-3</taxon>
    </lineage>
</organism>
<dbReference type="PANTHER" id="PTHR10889">
    <property type="entry name" value="DEOXYRIBOSE-PHOSPHATE ALDOLASE"/>
    <property type="match status" value="1"/>
</dbReference>
<name>A0A660SMA2_UNCW3</name>
<dbReference type="GO" id="GO:0016052">
    <property type="term" value="P:carbohydrate catabolic process"/>
    <property type="evidence" value="ECO:0007669"/>
    <property type="project" value="TreeGrafter"/>
</dbReference>
<evidence type="ECO:0000256" key="5">
    <source>
        <dbReference type="ARBA" id="ARBA00048791"/>
    </source>
</evidence>
<dbReference type="EC" id="4.1.2.4" evidence="7"/>
<dbReference type="PANTHER" id="PTHR10889:SF1">
    <property type="entry name" value="DEOXYRIBOSE-PHOSPHATE ALDOLASE"/>
    <property type="match status" value="1"/>
</dbReference>
<dbReference type="NCBIfam" id="TIGR00126">
    <property type="entry name" value="deoC"/>
    <property type="match status" value="1"/>
</dbReference>
<dbReference type="SMART" id="SM01133">
    <property type="entry name" value="DeoC"/>
    <property type="match status" value="1"/>
</dbReference>
<keyword evidence="4 7" id="KW-0704">Schiff base</keyword>
<dbReference type="GO" id="GO:0005737">
    <property type="term" value="C:cytoplasm"/>
    <property type="evidence" value="ECO:0007669"/>
    <property type="project" value="UniProtKB-SubCell"/>
</dbReference>
<comment type="similarity">
    <text evidence="1 7">Belongs to the DeoC/FbaB aldolase family. DeoC type 1 subfamily.</text>
</comment>
<dbReference type="GO" id="GO:0004139">
    <property type="term" value="F:deoxyribose-phosphate aldolase activity"/>
    <property type="evidence" value="ECO:0007669"/>
    <property type="project" value="UniProtKB-UniRule"/>
</dbReference>
<dbReference type="InterPro" id="IPR013785">
    <property type="entry name" value="Aldolase_TIM"/>
</dbReference>
<dbReference type="EMBL" id="QNBE01000016">
    <property type="protein sequence ID" value="RKX71141.1"/>
    <property type="molecule type" value="Genomic_DNA"/>
</dbReference>
<dbReference type="Pfam" id="PF01791">
    <property type="entry name" value="DeoC"/>
    <property type="match status" value="1"/>
</dbReference>